<dbReference type="Proteomes" id="UP001501508">
    <property type="component" value="Unassembled WGS sequence"/>
</dbReference>
<evidence type="ECO:0008006" key="4">
    <source>
        <dbReference type="Google" id="ProtNLM"/>
    </source>
</evidence>
<organism evidence="2 3">
    <name type="scientific">Ravibacter arvi</name>
    <dbReference type="NCBI Taxonomy" id="2051041"/>
    <lineage>
        <taxon>Bacteria</taxon>
        <taxon>Pseudomonadati</taxon>
        <taxon>Bacteroidota</taxon>
        <taxon>Cytophagia</taxon>
        <taxon>Cytophagales</taxon>
        <taxon>Spirosomataceae</taxon>
        <taxon>Ravibacter</taxon>
    </lineage>
</organism>
<evidence type="ECO:0000313" key="2">
    <source>
        <dbReference type="EMBL" id="GAA4430823.1"/>
    </source>
</evidence>
<accession>A0ABP8LJC0</accession>
<gene>
    <name evidence="2" type="ORF">GCM10023091_00600</name>
</gene>
<reference evidence="3" key="1">
    <citation type="journal article" date="2019" name="Int. J. Syst. Evol. Microbiol.">
        <title>The Global Catalogue of Microorganisms (GCM) 10K type strain sequencing project: providing services to taxonomists for standard genome sequencing and annotation.</title>
        <authorList>
            <consortium name="The Broad Institute Genomics Platform"/>
            <consortium name="The Broad Institute Genome Sequencing Center for Infectious Disease"/>
            <person name="Wu L."/>
            <person name="Ma J."/>
        </authorList>
    </citation>
    <scope>NUCLEOTIDE SEQUENCE [LARGE SCALE GENOMIC DNA]</scope>
    <source>
        <strain evidence="3">JCM 31920</strain>
    </source>
</reference>
<dbReference type="RefSeq" id="WP_345025983.1">
    <property type="nucleotide sequence ID" value="NZ_BAABEY010000001.1"/>
</dbReference>
<protein>
    <recommendedName>
        <fullName evidence="4">TerB family tellurite resistance protein</fullName>
    </recommendedName>
</protein>
<feature type="chain" id="PRO_5045670803" description="TerB family tellurite resistance protein" evidence="1">
    <location>
        <begin position="22"/>
        <end position="209"/>
    </location>
</feature>
<comment type="caution">
    <text evidence="2">The sequence shown here is derived from an EMBL/GenBank/DDBJ whole genome shotgun (WGS) entry which is preliminary data.</text>
</comment>
<keyword evidence="1" id="KW-0732">Signal</keyword>
<dbReference type="EMBL" id="BAABEY010000001">
    <property type="protein sequence ID" value="GAA4430823.1"/>
    <property type="molecule type" value="Genomic_DNA"/>
</dbReference>
<evidence type="ECO:0000256" key="1">
    <source>
        <dbReference type="SAM" id="SignalP"/>
    </source>
</evidence>
<feature type="signal peptide" evidence="1">
    <location>
        <begin position="1"/>
        <end position="21"/>
    </location>
</feature>
<sequence>MKTWRVIVGIWMSILVFKANAQNNKEIKRQAEQIAYLKIYGELIKKGYEIARAGLNLIGDIKNKDFRQHQNYFKSLGKVNSVISKSPEASRAAEIGKQILIVYHRDWPKLADSENLSESEKTYVYGVFQRVIRNSQSELEQLEALLTDGKLTLKDGERLERIEKVQLQMEGNYEFINRFSSQTLMLVEARIRSRQQVGLLNELLNPDQK</sequence>
<keyword evidence="3" id="KW-1185">Reference proteome</keyword>
<proteinExistence type="predicted"/>
<evidence type="ECO:0000313" key="3">
    <source>
        <dbReference type="Proteomes" id="UP001501508"/>
    </source>
</evidence>
<name>A0ABP8LJC0_9BACT</name>